<evidence type="ECO:0000313" key="4">
    <source>
        <dbReference type="Proteomes" id="UP000800094"/>
    </source>
</evidence>
<dbReference type="SUPFAM" id="SSF51735">
    <property type="entry name" value="NAD(P)-binding Rossmann-fold domains"/>
    <property type="match status" value="1"/>
</dbReference>
<evidence type="ECO:0000256" key="2">
    <source>
        <dbReference type="ARBA" id="ARBA00023002"/>
    </source>
</evidence>
<comment type="similarity">
    <text evidence="1">Belongs to the short-chain dehydrogenases/reductases (SDR) family.</text>
</comment>
<keyword evidence="2" id="KW-0560">Oxidoreductase</keyword>
<accession>A0A6A6IQC0</accession>
<name>A0A6A6IQC0_9PLEO</name>
<organism evidence="3 4">
    <name type="scientific">Trematosphaeria pertusa</name>
    <dbReference type="NCBI Taxonomy" id="390896"/>
    <lineage>
        <taxon>Eukaryota</taxon>
        <taxon>Fungi</taxon>
        <taxon>Dikarya</taxon>
        <taxon>Ascomycota</taxon>
        <taxon>Pezizomycotina</taxon>
        <taxon>Dothideomycetes</taxon>
        <taxon>Pleosporomycetidae</taxon>
        <taxon>Pleosporales</taxon>
        <taxon>Massarineae</taxon>
        <taxon>Trematosphaeriaceae</taxon>
        <taxon>Trematosphaeria</taxon>
    </lineage>
</organism>
<dbReference type="GO" id="GO:0016491">
    <property type="term" value="F:oxidoreductase activity"/>
    <property type="evidence" value="ECO:0007669"/>
    <property type="project" value="UniProtKB-KW"/>
</dbReference>
<dbReference type="Gene3D" id="3.40.50.720">
    <property type="entry name" value="NAD(P)-binding Rossmann-like Domain"/>
    <property type="match status" value="1"/>
</dbReference>
<dbReference type="OrthoDB" id="542013at2759"/>
<dbReference type="Proteomes" id="UP000800094">
    <property type="component" value="Unassembled WGS sequence"/>
</dbReference>
<evidence type="ECO:0000313" key="3">
    <source>
        <dbReference type="EMBL" id="KAF2252671.1"/>
    </source>
</evidence>
<dbReference type="RefSeq" id="XP_033687675.1">
    <property type="nucleotide sequence ID" value="XM_033828528.1"/>
</dbReference>
<dbReference type="InterPro" id="IPR036291">
    <property type="entry name" value="NAD(P)-bd_dom_sf"/>
</dbReference>
<dbReference type="PANTHER" id="PTHR24320:SF152">
    <property type="entry name" value="SHORT-CHAIN DEHYDROGENASE_REDUCTASE FAMILY PROTEIN"/>
    <property type="match status" value="1"/>
</dbReference>
<dbReference type="EMBL" id="ML987192">
    <property type="protein sequence ID" value="KAF2252671.1"/>
    <property type="molecule type" value="Genomic_DNA"/>
</dbReference>
<evidence type="ECO:0000256" key="1">
    <source>
        <dbReference type="ARBA" id="ARBA00006484"/>
    </source>
</evidence>
<keyword evidence="4" id="KW-1185">Reference proteome</keyword>
<dbReference type="AlphaFoldDB" id="A0A6A6IQC0"/>
<dbReference type="GeneID" id="54581858"/>
<dbReference type="PANTHER" id="PTHR24320">
    <property type="entry name" value="RETINOL DEHYDROGENASE"/>
    <property type="match status" value="1"/>
</dbReference>
<sequence>MANKASSILVTGGTQGMGYHCTRAIAGQCPDTLVVIASRTDPNDAAATINKALNQSNVEFMPLDLSFLSKVRDFAKRWEAEKRPPIQALVFNAAGQWPGVVEYTDDGIEKNFAVNHLGHALLFHLLAGKLVGDARIVVVSSGVHDPEMGWGMIPNWTTAEEMARPSKESEKRSNGMDRYAASKVANILWMLALSRRLSASSAHANKTVVAFDPGLMPGTGLQRNWSWFARWLIANVLPKMVPLLRVVWNQNIHLSEESGESLAWLVVGEEVRGKGIYYEGRMEQKTAVVTRDEGLQEDLWGWTVERVSEGREEREAFGRLD</sequence>
<dbReference type="InterPro" id="IPR002347">
    <property type="entry name" value="SDR_fam"/>
</dbReference>
<proteinExistence type="inferred from homology"/>
<protein>
    <submittedName>
        <fullName evidence="3">NAD(P)-binding protein</fullName>
    </submittedName>
</protein>
<dbReference type="Pfam" id="PF00106">
    <property type="entry name" value="adh_short"/>
    <property type="match status" value="1"/>
</dbReference>
<reference evidence="3" key="1">
    <citation type="journal article" date="2020" name="Stud. Mycol.">
        <title>101 Dothideomycetes genomes: a test case for predicting lifestyles and emergence of pathogens.</title>
        <authorList>
            <person name="Haridas S."/>
            <person name="Albert R."/>
            <person name="Binder M."/>
            <person name="Bloem J."/>
            <person name="Labutti K."/>
            <person name="Salamov A."/>
            <person name="Andreopoulos B."/>
            <person name="Baker S."/>
            <person name="Barry K."/>
            <person name="Bills G."/>
            <person name="Bluhm B."/>
            <person name="Cannon C."/>
            <person name="Castanera R."/>
            <person name="Culley D."/>
            <person name="Daum C."/>
            <person name="Ezra D."/>
            <person name="Gonzalez J."/>
            <person name="Henrissat B."/>
            <person name="Kuo A."/>
            <person name="Liang C."/>
            <person name="Lipzen A."/>
            <person name="Lutzoni F."/>
            <person name="Magnuson J."/>
            <person name="Mondo S."/>
            <person name="Nolan M."/>
            <person name="Ohm R."/>
            <person name="Pangilinan J."/>
            <person name="Park H.-J."/>
            <person name="Ramirez L."/>
            <person name="Alfaro M."/>
            <person name="Sun H."/>
            <person name="Tritt A."/>
            <person name="Yoshinaga Y."/>
            <person name="Zwiers L.-H."/>
            <person name="Turgeon B."/>
            <person name="Goodwin S."/>
            <person name="Spatafora J."/>
            <person name="Crous P."/>
            <person name="Grigoriev I."/>
        </authorList>
    </citation>
    <scope>NUCLEOTIDE SEQUENCE</scope>
    <source>
        <strain evidence="3">CBS 122368</strain>
    </source>
</reference>
<gene>
    <name evidence="3" type="ORF">BU26DRAFT_517250</name>
</gene>